<protein>
    <submittedName>
        <fullName evidence="4">CBS domain-containing protein</fullName>
    </submittedName>
</protein>
<evidence type="ECO:0000259" key="3">
    <source>
        <dbReference type="PROSITE" id="PS51371"/>
    </source>
</evidence>
<dbReference type="EMBL" id="JAIOIV010000038">
    <property type="protein sequence ID" value="MBZ0155607.1"/>
    <property type="molecule type" value="Genomic_DNA"/>
</dbReference>
<dbReference type="CDD" id="cd04586">
    <property type="entry name" value="CBS_pair_BON_assoc"/>
    <property type="match status" value="1"/>
</dbReference>
<gene>
    <name evidence="4" type="ORF">K8I29_05240</name>
</gene>
<reference evidence="4" key="1">
    <citation type="journal article" date="2021" name="bioRxiv">
        <title>Unraveling nitrogen, sulfur and carbon metabolic pathways and microbial community transcriptional responses to substrate deprivation and toxicity stresses in a bioreactor mimicking anoxic brackish coastal sediment conditions.</title>
        <authorList>
            <person name="Martins P.D."/>
            <person name="Echeveste M.J."/>
            <person name="Arshad A."/>
            <person name="Kurth J."/>
            <person name="Ouboter H."/>
            <person name="Jetten M.S.M."/>
            <person name="Welte C.U."/>
        </authorList>
    </citation>
    <scope>NUCLEOTIDE SEQUENCE</scope>
    <source>
        <strain evidence="4">MAG_39</strain>
    </source>
</reference>
<evidence type="ECO:0000256" key="1">
    <source>
        <dbReference type="ARBA" id="ARBA00023122"/>
    </source>
</evidence>
<dbReference type="AlphaFoldDB" id="A0A953J6N4"/>
<dbReference type="SUPFAM" id="SSF54631">
    <property type="entry name" value="CBS-domain pair"/>
    <property type="match status" value="1"/>
</dbReference>
<evidence type="ECO:0000313" key="5">
    <source>
        <dbReference type="Proteomes" id="UP000705867"/>
    </source>
</evidence>
<evidence type="ECO:0000256" key="2">
    <source>
        <dbReference type="PROSITE-ProRule" id="PRU00703"/>
    </source>
</evidence>
<evidence type="ECO:0000313" key="4">
    <source>
        <dbReference type="EMBL" id="MBZ0155607.1"/>
    </source>
</evidence>
<proteinExistence type="predicted"/>
<dbReference type="InterPro" id="IPR046342">
    <property type="entry name" value="CBS_dom_sf"/>
</dbReference>
<dbReference type="SMART" id="SM00116">
    <property type="entry name" value="CBS"/>
    <property type="match status" value="2"/>
</dbReference>
<accession>A0A953J6N4</accession>
<keyword evidence="1 2" id="KW-0129">CBS domain</keyword>
<feature type="domain" description="CBS" evidence="3">
    <location>
        <begin position="147"/>
        <end position="201"/>
    </location>
</feature>
<sequence>MTNEQDEQKMDRCEIGDEDLRAALREMKSYVDITEEDLKKIYSIALRHARERLSRKISVEEVMTREVISIKGDADIHKVSSLLAQHRISGLPVVDEENRVIGVVTEADVLSMAGVGRGHTFKDIVRHILGEPLPKHTVSACLVKEVMTSPAITTTPDADIKDVAAILNGKRIKRLPVVDSRGTLIGVISRADVVRVMGDTN</sequence>
<feature type="domain" description="CBS" evidence="3">
    <location>
        <begin position="63"/>
        <end position="121"/>
    </location>
</feature>
<name>A0A953J6N4_9BACT</name>
<comment type="caution">
    <text evidence="4">The sequence shown here is derived from an EMBL/GenBank/DDBJ whole genome shotgun (WGS) entry which is preliminary data.</text>
</comment>
<dbReference type="InterPro" id="IPR000644">
    <property type="entry name" value="CBS_dom"/>
</dbReference>
<dbReference type="Pfam" id="PF00571">
    <property type="entry name" value="CBS"/>
    <property type="match status" value="2"/>
</dbReference>
<dbReference type="PANTHER" id="PTHR43080:SF2">
    <property type="entry name" value="CBS DOMAIN-CONTAINING PROTEIN"/>
    <property type="match status" value="1"/>
</dbReference>
<dbReference type="InterPro" id="IPR051257">
    <property type="entry name" value="Diverse_CBS-Domain"/>
</dbReference>
<dbReference type="Gene3D" id="3.10.580.10">
    <property type="entry name" value="CBS-domain"/>
    <property type="match status" value="2"/>
</dbReference>
<organism evidence="4 5">
    <name type="scientific">Candidatus Nitrobium versatile</name>
    <dbReference type="NCBI Taxonomy" id="2884831"/>
    <lineage>
        <taxon>Bacteria</taxon>
        <taxon>Pseudomonadati</taxon>
        <taxon>Nitrospirota</taxon>
        <taxon>Nitrospiria</taxon>
        <taxon>Nitrospirales</taxon>
        <taxon>Nitrospiraceae</taxon>
        <taxon>Candidatus Nitrobium</taxon>
    </lineage>
</organism>
<dbReference type="PANTHER" id="PTHR43080">
    <property type="entry name" value="CBS DOMAIN-CONTAINING PROTEIN CBSX3, MITOCHONDRIAL"/>
    <property type="match status" value="1"/>
</dbReference>
<dbReference type="PROSITE" id="PS51371">
    <property type="entry name" value="CBS"/>
    <property type="match status" value="2"/>
</dbReference>
<dbReference type="Proteomes" id="UP000705867">
    <property type="component" value="Unassembled WGS sequence"/>
</dbReference>
<reference evidence="4" key="2">
    <citation type="submission" date="2021-08" db="EMBL/GenBank/DDBJ databases">
        <authorList>
            <person name="Dalcin Martins P."/>
        </authorList>
    </citation>
    <scope>NUCLEOTIDE SEQUENCE</scope>
    <source>
        <strain evidence="4">MAG_39</strain>
    </source>
</reference>